<reference evidence="2 3" key="1">
    <citation type="submission" date="2024-11" db="EMBL/GenBank/DDBJ databases">
        <title>A near-complete genome assembly of Cinchona calisaya.</title>
        <authorList>
            <person name="Lian D.C."/>
            <person name="Zhao X.W."/>
            <person name="Wei L."/>
        </authorList>
    </citation>
    <scope>NUCLEOTIDE SEQUENCE [LARGE SCALE GENOMIC DNA]</scope>
    <source>
        <tissue evidence="2">Nenye</tissue>
    </source>
</reference>
<proteinExistence type="predicted"/>
<dbReference type="Proteomes" id="UP001630127">
    <property type="component" value="Unassembled WGS sequence"/>
</dbReference>
<evidence type="ECO:0000313" key="2">
    <source>
        <dbReference type="EMBL" id="KAL3501064.1"/>
    </source>
</evidence>
<comment type="caution">
    <text evidence="2">The sequence shown here is derived from an EMBL/GenBank/DDBJ whole genome shotgun (WGS) entry which is preliminary data.</text>
</comment>
<protein>
    <submittedName>
        <fullName evidence="2">Uncharacterized protein</fullName>
    </submittedName>
</protein>
<sequence>MFRTAAKTSLAYASHLRRLSTGALVEVLTNNSLRSSRVLVATKWFGKQTDRNLLEEILHIVKDKLEMDERKRKIDEMVYGLMNLMGHVMIEKITTKLETKAEVLKKMEELVKELEIQEDDPPEVYQWKNRILAQLWKIEVIVSRM</sequence>
<keyword evidence="1" id="KW-0175">Coiled coil</keyword>
<feature type="coiled-coil region" evidence="1">
    <location>
        <begin position="90"/>
        <end position="120"/>
    </location>
</feature>
<keyword evidence="3" id="KW-1185">Reference proteome</keyword>
<dbReference type="EMBL" id="JBJUIK010000015">
    <property type="protein sequence ID" value="KAL3501064.1"/>
    <property type="molecule type" value="Genomic_DNA"/>
</dbReference>
<name>A0ABD2Y5I4_9GENT</name>
<gene>
    <name evidence="2" type="ORF">ACH5RR_035513</name>
</gene>
<evidence type="ECO:0000256" key="1">
    <source>
        <dbReference type="SAM" id="Coils"/>
    </source>
</evidence>
<accession>A0ABD2Y5I4</accession>
<organism evidence="2 3">
    <name type="scientific">Cinchona calisaya</name>
    <dbReference type="NCBI Taxonomy" id="153742"/>
    <lineage>
        <taxon>Eukaryota</taxon>
        <taxon>Viridiplantae</taxon>
        <taxon>Streptophyta</taxon>
        <taxon>Embryophyta</taxon>
        <taxon>Tracheophyta</taxon>
        <taxon>Spermatophyta</taxon>
        <taxon>Magnoliopsida</taxon>
        <taxon>eudicotyledons</taxon>
        <taxon>Gunneridae</taxon>
        <taxon>Pentapetalae</taxon>
        <taxon>asterids</taxon>
        <taxon>lamiids</taxon>
        <taxon>Gentianales</taxon>
        <taxon>Rubiaceae</taxon>
        <taxon>Cinchonoideae</taxon>
        <taxon>Cinchoneae</taxon>
        <taxon>Cinchona</taxon>
    </lineage>
</organism>
<dbReference type="AlphaFoldDB" id="A0ABD2Y5I4"/>
<evidence type="ECO:0000313" key="3">
    <source>
        <dbReference type="Proteomes" id="UP001630127"/>
    </source>
</evidence>